<dbReference type="Pfam" id="PF02599">
    <property type="entry name" value="CsrA"/>
    <property type="match status" value="1"/>
</dbReference>
<dbReference type="KEGG" id="lpav:PLANPX_3555"/>
<comment type="subcellular location">
    <subcellularLocation>
        <location evidence="4">Cytoplasm</location>
    </subcellularLocation>
</comment>
<comment type="function">
    <text evidence="4">A translational regulator that binds mRNA to regulate translation initiation and/or mRNA stability. Usually binds in the 5'-UTR at or near the Shine-Dalgarno sequence preventing ribosome-binding, thus repressing translation. Its main target seems to be the major flagellin gene, while its function is anatagonized by FliW.</text>
</comment>
<gene>
    <name evidence="4" type="primary">csrA</name>
    <name evidence="5" type="ORF">PLANPX_3555</name>
</gene>
<dbReference type="PANTHER" id="PTHR34984:SF1">
    <property type="entry name" value="CARBON STORAGE REGULATOR"/>
    <property type="match status" value="1"/>
</dbReference>
<dbReference type="GO" id="GO:0048027">
    <property type="term" value="F:mRNA 5'-UTR binding"/>
    <property type="evidence" value="ECO:0007669"/>
    <property type="project" value="UniProtKB-UniRule"/>
</dbReference>
<dbReference type="InterPro" id="IPR003751">
    <property type="entry name" value="CsrA"/>
</dbReference>
<protein>
    <recommendedName>
        <fullName evidence="4">Translational regulator CsrA</fullName>
    </recommendedName>
</protein>
<proteinExistence type="inferred from homology"/>
<evidence type="ECO:0000256" key="2">
    <source>
        <dbReference type="ARBA" id="ARBA00022845"/>
    </source>
</evidence>
<dbReference type="AlphaFoldDB" id="A0A5K7XIB1"/>
<keyword evidence="1 4" id="KW-0963">Cytoplasm</keyword>
<evidence type="ECO:0000256" key="1">
    <source>
        <dbReference type="ARBA" id="ARBA00022490"/>
    </source>
</evidence>
<dbReference type="GO" id="GO:0006109">
    <property type="term" value="P:regulation of carbohydrate metabolic process"/>
    <property type="evidence" value="ECO:0007669"/>
    <property type="project" value="InterPro"/>
</dbReference>
<dbReference type="HAMAP" id="MF_00167">
    <property type="entry name" value="CsrA"/>
    <property type="match status" value="1"/>
</dbReference>
<accession>A0A5K7XIB1</accession>
<evidence type="ECO:0000313" key="6">
    <source>
        <dbReference type="Proteomes" id="UP000326837"/>
    </source>
</evidence>
<dbReference type="GO" id="GO:0045947">
    <property type="term" value="P:negative regulation of translational initiation"/>
    <property type="evidence" value="ECO:0007669"/>
    <property type="project" value="UniProtKB-UniRule"/>
</dbReference>
<sequence length="118" mass="12685">MLVLTRKQGEQIKIGDNVVITVVRTKGKGVRLGIQAPSHVPVLRGEIARAIEVEVNQQAEVAEDSVDEHDDDCDHDAWPSSELYTVVHAAGLRVSPGDVLGARGGRGLLRQMVAARGE</sequence>
<keyword evidence="4" id="KW-1005">Bacterial flagellum biogenesis</keyword>
<dbReference type="InterPro" id="IPR036107">
    <property type="entry name" value="CsrA_sf"/>
</dbReference>
<dbReference type="EMBL" id="AP021861">
    <property type="protein sequence ID" value="BBO33943.1"/>
    <property type="molecule type" value="Genomic_DNA"/>
</dbReference>
<dbReference type="GO" id="GO:1902208">
    <property type="term" value="P:regulation of bacterial-type flagellum assembly"/>
    <property type="evidence" value="ECO:0007669"/>
    <property type="project" value="UniProtKB-UniRule"/>
</dbReference>
<evidence type="ECO:0000256" key="4">
    <source>
        <dbReference type="HAMAP-Rule" id="MF_00167"/>
    </source>
</evidence>
<dbReference type="Gene3D" id="2.60.40.4380">
    <property type="entry name" value="Translational regulator CsrA"/>
    <property type="match status" value="1"/>
</dbReference>
<dbReference type="RefSeq" id="WP_152099612.1">
    <property type="nucleotide sequence ID" value="NZ_AP021861.1"/>
</dbReference>
<dbReference type="GO" id="GO:0006402">
    <property type="term" value="P:mRNA catabolic process"/>
    <property type="evidence" value="ECO:0007669"/>
    <property type="project" value="InterPro"/>
</dbReference>
<dbReference type="SUPFAM" id="SSF117130">
    <property type="entry name" value="CsrA-like"/>
    <property type="match status" value="1"/>
</dbReference>
<dbReference type="GO" id="GO:0005829">
    <property type="term" value="C:cytosol"/>
    <property type="evidence" value="ECO:0007669"/>
    <property type="project" value="TreeGrafter"/>
</dbReference>
<organism evidence="5 6">
    <name type="scientific">Lacipirellula parvula</name>
    <dbReference type="NCBI Taxonomy" id="2650471"/>
    <lineage>
        <taxon>Bacteria</taxon>
        <taxon>Pseudomonadati</taxon>
        <taxon>Planctomycetota</taxon>
        <taxon>Planctomycetia</taxon>
        <taxon>Pirellulales</taxon>
        <taxon>Lacipirellulaceae</taxon>
        <taxon>Lacipirellula</taxon>
    </lineage>
</organism>
<dbReference type="Proteomes" id="UP000326837">
    <property type="component" value="Chromosome"/>
</dbReference>
<dbReference type="PANTHER" id="PTHR34984">
    <property type="entry name" value="CARBON STORAGE REGULATOR"/>
    <property type="match status" value="1"/>
</dbReference>
<keyword evidence="6" id="KW-1185">Reference proteome</keyword>
<keyword evidence="4" id="KW-0678">Repressor</keyword>
<comment type="similarity">
    <text evidence="4">Belongs to the CsrA/RsmA family.</text>
</comment>
<evidence type="ECO:0000313" key="5">
    <source>
        <dbReference type="EMBL" id="BBO33943.1"/>
    </source>
</evidence>
<keyword evidence="3 4" id="KW-0694">RNA-binding</keyword>
<keyword evidence="2 4" id="KW-0810">Translation regulation</keyword>
<name>A0A5K7XIB1_9BACT</name>
<evidence type="ECO:0000256" key="3">
    <source>
        <dbReference type="ARBA" id="ARBA00022884"/>
    </source>
</evidence>
<comment type="subunit">
    <text evidence="4">Homodimer; the beta-strands of each monomer intercalate to form a hydrophobic core, while the alpha-helices form wings that extend away from the core.</text>
</comment>
<reference evidence="6" key="1">
    <citation type="submission" date="2019-10" db="EMBL/GenBank/DDBJ databases">
        <title>Lacipirellula parvula gen. nov., sp. nov., representing a lineage of planctomycetes widespread in freshwater anoxic habitats, and description of the family Lacipirellulaceae.</title>
        <authorList>
            <person name="Dedysh S.N."/>
            <person name="Kulichevskaya I.S."/>
            <person name="Beletsky A.V."/>
            <person name="Rakitin A.L."/>
            <person name="Mardanov A.V."/>
            <person name="Ivanova A.A."/>
            <person name="Saltykova V.X."/>
            <person name="Rijpstra W.I.C."/>
            <person name="Sinninghe Damste J.S."/>
            <person name="Ravin N.V."/>
        </authorList>
    </citation>
    <scope>NUCLEOTIDE SEQUENCE [LARGE SCALE GENOMIC DNA]</scope>
    <source>
        <strain evidence="6">PX69</strain>
    </source>
</reference>
<dbReference type="GO" id="GO:0044781">
    <property type="term" value="P:bacterial-type flagellum organization"/>
    <property type="evidence" value="ECO:0007669"/>
    <property type="project" value="UniProtKB-KW"/>
</dbReference>